<organism evidence="1 2">
    <name type="scientific">Paxillus involutus ATCC 200175</name>
    <dbReference type="NCBI Taxonomy" id="664439"/>
    <lineage>
        <taxon>Eukaryota</taxon>
        <taxon>Fungi</taxon>
        <taxon>Dikarya</taxon>
        <taxon>Basidiomycota</taxon>
        <taxon>Agaricomycotina</taxon>
        <taxon>Agaricomycetes</taxon>
        <taxon>Agaricomycetidae</taxon>
        <taxon>Boletales</taxon>
        <taxon>Paxilineae</taxon>
        <taxon>Paxillaceae</taxon>
        <taxon>Paxillus</taxon>
    </lineage>
</organism>
<dbReference type="EMBL" id="KN821003">
    <property type="protein sequence ID" value="KIJ05399.1"/>
    <property type="molecule type" value="Genomic_DNA"/>
</dbReference>
<dbReference type="OrthoDB" id="2506088at2759"/>
<gene>
    <name evidence="1" type="ORF">PAXINDRAFT_164770</name>
</gene>
<dbReference type="Proteomes" id="UP000053647">
    <property type="component" value="Unassembled WGS sequence"/>
</dbReference>
<keyword evidence="2" id="KW-1185">Reference proteome</keyword>
<evidence type="ECO:0000313" key="1">
    <source>
        <dbReference type="EMBL" id="KIJ05399.1"/>
    </source>
</evidence>
<proteinExistence type="predicted"/>
<dbReference type="AlphaFoldDB" id="A0A0C9SM18"/>
<accession>A0A0C9SM18</accession>
<protein>
    <submittedName>
        <fullName evidence="1">Uncharacterized protein</fullName>
    </submittedName>
</protein>
<reference evidence="2" key="2">
    <citation type="submission" date="2015-01" db="EMBL/GenBank/DDBJ databases">
        <title>Evolutionary Origins and Diversification of the Mycorrhizal Mutualists.</title>
        <authorList>
            <consortium name="DOE Joint Genome Institute"/>
            <consortium name="Mycorrhizal Genomics Consortium"/>
            <person name="Kohler A."/>
            <person name="Kuo A."/>
            <person name="Nagy L.G."/>
            <person name="Floudas D."/>
            <person name="Copeland A."/>
            <person name="Barry K.W."/>
            <person name="Cichocki N."/>
            <person name="Veneault-Fourrey C."/>
            <person name="LaButti K."/>
            <person name="Lindquist E.A."/>
            <person name="Lipzen A."/>
            <person name="Lundell T."/>
            <person name="Morin E."/>
            <person name="Murat C."/>
            <person name="Riley R."/>
            <person name="Ohm R."/>
            <person name="Sun H."/>
            <person name="Tunlid A."/>
            <person name="Henrissat B."/>
            <person name="Grigoriev I.V."/>
            <person name="Hibbett D.S."/>
            <person name="Martin F."/>
        </authorList>
    </citation>
    <scope>NUCLEOTIDE SEQUENCE [LARGE SCALE GENOMIC DNA]</scope>
    <source>
        <strain evidence="2">ATCC 200175</strain>
    </source>
</reference>
<dbReference type="HOGENOM" id="CLU_004591_0_0_1"/>
<evidence type="ECO:0000313" key="2">
    <source>
        <dbReference type="Proteomes" id="UP000053647"/>
    </source>
</evidence>
<sequence>MSNVSLPREMLDQEFHVRFVTSSLHASPMELMHGMKQSISNAAESDNEEIMLIPHGLFHGGDNPMQAEECSQGGLSCNYLCRTCDVGGTKEHKESEEGYCSLFKVRRIFPLDSNSKLILCQSGNLRTPEGTINEIKSQFVNAKLSGATEKVKSSLSTTGVRDSLSLGILTMLVEMGKKLRKRGAGVPAMKESEVKAALEKELEDLLNGKSLDDVINPLLGMKNMNIHLDTPTEILHTILLGVVKYFWGQTMYLIEKAKFLDIFQSRLDSIDHDALNAPSLNPEYICHYKGGLIGKHFKSLAQVMPFVIHDLVPQTDGRMVDSWRVSHAPLAHED</sequence>
<reference evidence="1 2" key="1">
    <citation type="submission" date="2014-06" db="EMBL/GenBank/DDBJ databases">
        <authorList>
            <consortium name="DOE Joint Genome Institute"/>
            <person name="Kuo A."/>
            <person name="Kohler A."/>
            <person name="Nagy L.G."/>
            <person name="Floudas D."/>
            <person name="Copeland A."/>
            <person name="Barry K.W."/>
            <person name="Cichocki N."/>
            <person name="Veneault-Fourrey C."/>
            <person name="LaButti K."/>
            <person name="Lindquist E.A."/>
            <person name="Lipzen A."/>
            <person name="Lundell T."/>
            <person name="Morin E."/>
            <person name="Murat C."/>
            <person name="Sun H."/>
            <person name="Tunlid A."/>
            <person name="Henrissat B."/>
            <person name="Grigoriev I.V."/>
            <person name="Hibbett D.S."/>
            <person name="Martin F."/>
            <person name="Nordberg H.P."/>
            <person name="Cantor M.N."/>
            <person name="Hua S.X."/>
        </authorList>
    </citation>
    <scope>NUCLEOTIDE SEQUENCE [LARGE SCALE GENOMIC DNA]</scope>
    <source>
        <strain evidence="1 2">ATCC 200175</strain>
    </source>
</reference>
<name>A0A0C9SM18_PAXIN</name>